<dbReference type="Proteomes" id="UP000007264">
    <property type="component" value="Unassembled WGS sequence"/>
</dbReference>
<dbReference type="Gene3D" id="1.25.40.1040">
    <property type="match status" value="1"/>
</dbReference>
<dbReference type="RefSeq" id="XP_005645827.1">
    <property type="nucleotide sequence ID" value="XM_005645770.1"/>
</dbReference>
<gene>
    <name evidence="3" type="ORF">COCSUDRAFT_57186</name>
</gene>
<dbReference type="AlphaFoldDB" id="I0YSB4"/>
<dbReference type="SUPFAM" id="SSF48452">
    <property type="entry name" value="TPR-like"/>
    <property type="match status" value="1"/>
</dbReference>
<dbReference type="GeneID" id="17039265"/>
<dbReference type="STRING" id="574566.I0YSB4"/>
<accession>I0YSB4</accession>
<evidence type="ECO:0000313" key="4">
    <source>
        <dbReference type="Proteomes" id="UP000007264"/>
    </source>
</evidence>
<protein>
    <submittedName>
        <fullName evidence="3">Uncharacterized protein</fullName>
    </submittedName>
</protein>
<name>I0YSB4_COCSC</name>
<dbReference type="KEGG" id="csl:COCSUDRAFT_57186"/>
<feature type="region of interest" description="Disordered" evidence="2">
    <location>
        <begin position="361"/>
        <end position="382"/>
    </location>
</feature>
<dbReference type="PANTHER" id="PTHR22767:SF3">
    <property type="entry name" value="N-ALPHA-ACETYLTRANSFERASE 25, NATB AUXILIARY SUBUNIT"/>
    <property type="match status" value="1"/>
</dbReference>
<dbReference type="PANTHER" id="PTHR22767">
    <property type="entry name" value="N-TERMINAL ACETYLTRANSFERASE-RELATED"/>
    <property type="match status" value="1"/>
</dbReference>
<evidence type="ECO:0000313" key="3">
    <source>
        <dbReference type="EMBL" id="EIE21283.1"/>
    </source>
</evidence>
<organism evidence="3 4">
    <name type="scientific">Coccomyxa subellipsoidea (strain C-169)</name>
    <name type="common">Green microalga</name>
    <dbReference type="NCBI Taxonomy" id="574566"/>
    <lineage>
        <taxon>Eukaryota</taxon>
        <taxon>Viridiplantae</taxon>
        <taxon>Chlorophyta</taxon>
        <taxon>core chlorophytes</taxon>
        <taxon>Trebouxiophyceae</taxon>
        <taxon>Trebouxiophyceae incertae sedis</taxon>
        <taxon>Coccomyxaceae</taxon>
        <taxon>Coccomyxa</taxon>
        <taxon>Coccomyxa subellipsoidea</taxon>
    </lineage>
</organism>
<evidence type="ECO:0000256" key="2">
    <source>
        <dbReference type="SAM" id="MobiDB-lite"/>
    </source>
</evidence>
<dbReference type="eggNOG" id="KOG2053">
    <property type="taxonomic scope" value="Eukaryota"/>
</dbReference>
<dbReference type="Pfam" id="PF09797">
    <property type="entry name" value="NatB_MDM20"/>
    <property type="match status" value="1"/>
</dbReference>
<proteinExistence type="inferred from homology"/>
<dbReference type="InterPro" id="IPR019183">
    <property type="entry name" value="NAA25_NatB_aux_su"/>
</dbReference>
<dbReference type="GO" id="GO:0031416">
    <property type="term" value="C:NatB complex"/>
    <property type="evidence" value="ECO:0007669"/>
    <property type="project" value="TreeGrafter"/>
</dbReference>
<comment type="caution">
    <text evidence="3">The sequence shown here is derived from an EMBL/GenBank/DDBJ whole genome shotgun (WGS) entry which is preliminary data.</text>
</comment>
<sequence>MEALERRLRSIYEAFDARNPKAAVKLATAALQKYKDNQILRVLKGLALQRMDRVNEAFEVCDQVLNEAPTDEQVLNILSMVYKSRAHQAKLTSAYEAAVRTRPNDAGLLTVLLSMYTRALDFVKQQQTAMKLHRLDRSRGDYLWWIVTSLVLQARASGQAGRSGKGGGNGEKLLQLAQTMAAKQLEENRSEEGDPVNALLLYHSILQERRQYKDALEAVKGPLGDAFNLEGERELMVADLMAKTGDGKQAATIYMHVALAHPQNWAAIQGFLDCVLTAAHPTASATPTNGAVQICKLSISANGSSGLQHINGAAHGSDADIQEAEDFVDKLSAAVGGGSAAKLRGPSLAAVDLEARKLSLAERRSSGQTASSTGQQEGKPDTPDLAAAVLRYIERVGHLASCAADLRQAAALESGLDEKERGIADGLVALAAGALVAAWKLEATPRRPHRLLNAVLVLEAAQVARRVSAPLRLAAMGLYGLLGAPTMALESFTALDIKHIQHDTLSGHWLLPSLLGTLRSDLAAQLLADCLRMFEDHNRDAGDTVLAAFQASSFTKVLEFVRFKERLGQSHTRAVAYCERAVLALTSPPDFPDSAAAQVQDIAAGAVAQLQSCLPAGVLAVGQATTSALRFNEDLNTRPAWLPPDSGRPSLALARWWSSQPAQQTSHGYARCWWGRTLAAESVSPEAEAHRAAATAALQRRSLLPSLIADATSADHAAAAVSLQGEVERLAQLQGVALGELSEVAASQQHLPDLCELLCLATFVAASSVQASLAQPSEEALAQKAVLRLHTVDSFVSALSARLSGELIGSGGPLVATGDAVFVAAAFANEEAYWLALCLQAWTTPLKRRRKGKKAGADAGDVSSVAHEALQEKLCGSCQSLGTHLQGLREALKARNIGEDDLALQVGSLLAEKWRQLWSWFAHKLAYLITALMFTILGKSAVDATRYA</sequence>
<dbReference type="InterPro" id="IPR011990">
    <property type="entry name" value="TPR-like_helical_dom_sf"/>
</dbReference>
<feature type="compositionally biased region" description="Low complexity" evidence="2">
    <location>
        <begin position="366"/>
        <end position="376"/>
    </location>
</feature>
<reference evidence="3 4" key="1">
    <citation type="journal article" date="2012" name="Genome Biol.">
        <title>The genome of the polar eukaryotic microalga coccomyxa subellipsoidea reveals traits of cold adaptation.</title>
        <authorList>
            <person name="Blanc G."/>
            <person name="Agarkova I."/>
            <person name="Grimwood J."/>
            <person name="Kuo A."/>
            <person name="Brueggeman A."/>
            <person name="Dunigan D."/>
            <person name="Gurnon J."/>
            <person name="Ladunga I."/>
            <person name="Lindquist E."/>
            <person name="Lucas S."/>
            <person name="Pangilinan J."/>
            <person name="Proschold T."/>
            <person name="Salamov A."/>
            <person name="Schmutz J."/>
            <person name="Weeks D."/>
            <person name="Yamada T."/>
            <person name="Claverie J.M."/>
            <person name="Grigoriev I."/>
            <person name="Van Etten J."/>
            <person name="Lomsadze A."/>
            <person name="Borodovsky M."/>
        </authorList>
    </citation>
    <scope>NUCLEOTIDE SEQUENCE [LARGE SCALE GENOMIC DNA]</scope>
    <source>
        <strain evidence="3 4">C-169</strain>
    </source>
</reference>
<dbReference type="EMBL" id="AGSI01000013">
    <property type="protein sequence ID" value="EIE21283.1"/>
    <property type="molecule type" value="Genomic_DNA"/>
</dbReference>
<dbReference type="OrthoDB" id="1874341at2759"/>
<evidence type="ECO:0000256" key="1">
    <source>
        <dbReference type="ARBA" id="ARBA00006298"/>
    </source>
</evidence>
<keyword evidence="4" id="KW-1185">Reference proteome</keyword>
<comment type="similarity">
    <text evidence="1">Belongs to the MDM20/NAA25 family.</text>
</comment>